<gene>
    <name evidence="2" type="ORF">AVDCRST_MAG24-48</name>
</gene>
<evidence type="ECO:0000313" key="2">
    <source>
        <dbReference type="EMBL" id="CAA9315137.1"/>
    </source>
</evidence>
<accession>A0A6J4KV77</accession>
<sequence>WREASVAGGRRCTPGRASAAHPQRTASGSRGPDLSGAPGARRGTAGSPIPSTAVALDPACCSSGVAASGGGRAGWRTPLSCAPSGGALSRSGCRPRSWPPSSGRRRPDVSEEPR</sequence>
<dbReference type="AlphaFoldDB" id="A0A6J4KV77"/>
<feature type="compositionally biased region" description="Low complexity" evidence="1">
    <location>
        <begin position="89"/>
        <end position="102"/>
    </location>
</feature>
<organism evidence="2">
    <name type="scientific">uncultured Nocardioidaceae bacterium</name>
    <dbReference type="NCBI Taxonomy" id="253824"/>
    <lineage>
        <taxon>Bacteria</taxon>
        <taxon>Bacillati</taxon>
        <taxon>Actinomycetota</taxon>
        <taxon>Actinomycetes</taxon>
        <taxon>Propionibacteriales</taxon>
        <taxon>Nocardioidaceae</taxon>
        <taxon>environmental samples</taxon>
    </lineage>
</organism>
<feature type="compositionally biased region" description="Basic and acidic residues" evidence="1">
    <location>
        <begin position="105"/>
        <end position="114"/>
    </location>
</feature>
<feature type="non-terminal residue" evidence="2">
    <location>
        <position position="1"/>
    </location>
</feature>
<name>A0A6J4KV77_9ACTN</name>
<reference evidence="2" key="1">
    <citation type="submission" date="2020-02" db="EMBL/GenBank/DDBJ databases">
        <authorList>
            <person name="Meier V. D."/>
        </authorList>
    </citation>
    <scope>NUCLEOTIDE SEQUENCE</scope>
    <source>
        <strain evidence="2">AVDCRST_MAG24</strain>
    </source>
</reference>
<feature type="non-terminal residue" evidence="2">
    <location>
        <position position="114"/>
    </location>
</feature>
<dbReference type="EMBL" id="CADCUF010000008">
    <property type="protein sequence ID" value="CAA9315137.1"/>
    <property type="molecule type" value="Genomic_DNA"/>
</dbReference>
<protein>
    <submittedName>
        <fullName evidence="2">Uncharacterized protein</fullName>
    </submittedName>
</protein>
<evidence type="ECO:0000256" key="1">
    <source>
        <dbReference type="SAM" id="MobiDB-lite"/>
    </source>
</evidence>
<proteinExistence type="predicted"/>
<feature type="region of interest" description="Disordered" evidence="1">
    <location>
        <begin position="1"/>
        <end position="114"/>
    </location>
</feature>